<name>A0A285MFI3_9FLAO</name>
<sequence>MRKLVFIGVLLSGFFLKAQAYPNLDSGNELKFNIGLFLATTAVEGSYEYYLSEDTSIGGTVYFDNDATDYNGNFGIGPNFRAYFGYQPRSGFFAEAFGLYYTGEDDNLQDNLGSRNNDYSTVALGLGLGNKWVTRSQKFSLEIFGGFGRNINPEDFQDTFMYRGGLSVGFRF</sequence>
<proteinExistence type="predicted"/>
<organism evidence="2 3">
    <name type="scientific">Flagellimonas pacifica</name>
    <dbReference type="NCBI Taxonomy" id="1247520"/>
    <lineage>
        <taxon>Bacteria</taxon>
        <taxon>Pseudomonadati</taxon>
        <taxon>Bacteroidota</taxon>
        <taxon>Flavobacteriia</taxon>
        <taxon>Flavobacteriales</taxon>
        <taxon>Flavobacteriaceae</taxon>
        <taxon>Flagellimonas</taxon>
    </lineage>
</organism>
<evidence type="ECO:0000256" key="1">
    <source>
        <dbReference type="SAM" id="SignalP"/>
    </source>
</evidence>
<dbReference type="Proteomes" id="UP000219048">
    <property type="component" value="Unassembled WGS sequence"/>
</dbReference>
<keyword evidence="1" id="KW-0732">Signal</keyword>
<dbReference type="RefSeq" id="WP_097044811.1">
    <property type="nucleotide sequence ID" value="NZ_OBEH01000001.1"/>
</dbReference>
<feature type="chain" id="PRO_5012538164" description="DUF3575 domain-containing protein" evidence="1">
    <location>
        <begin position="21"/>
        <end position="172"/>
    </location>
</feature>
<evidence type="ECO:0000313" key="2">
    <source>
        <dbReference type="EMBL" id="SNY94716.1"/>
    </source>
</evidence>
<dbReference type="AlphaFoldDB" id="A0A285MFI3"/>
<reference evidence="3" key="1">
    <citation type="submission" date="2017-09" db="EMBL/GenBank/DDBJ databases">
        <authorList>
            <person name="Varghese N."/>
            <person name="Submissions S."/>
        </authorList>
    </citation>
    <scope>NUCLEOTIDE SEQUENCE [LARGE SCALE GENOMIC DNA]</scope>
    <source>
        <strain evidence="3">DSM 25885</strain>
    </source>
</reference>
<feature type="signal peptide" evidence="1">
    <location>
        <begin position="1"/>
        <end position="20"/>
    </location>
</feature>
<dbReference type="OrthoDB" id="768080at2"/>
<dbReference type="EMBL" id="OBEH01000001">
    <property type="protein sequence ID" value="SNY94716.1"/>
    <property type="molecule type" value="Genomic_DNA"/>
</dbReference>
<keyword evidence="3" id="KW-1185">Reference proteome</keyword>
<protein>
    <recommendedName>
        <fullName evidence="4">DUF3575 domain-containing protein</fullName>
    </recommendedName>
</protein>
<evidence type="ECO:0000313" key="3">
    <source>
        <dbReference type="Proteomes" id="UP000219048"/>
    </source>
</evidence>
<evidence type="ECO:0008006" key="4">
    <source>
        <dbReference type="Google" id="ProtNLM"/>
    </source>
</evidence>
<accession>A0A285MFI3</accession>
<gene>
    <name evidence="2" type="ORF">SAMN06265377_0376</name>
</gene>